<name>K7FR21_PELSI</name>
<keyword evidence="3" id="KW-0597">Phosphoprotein</keyword>
<dbReference type="GO" id="GO:0046427">
    <property type="term" value="P:positive regulation of receptor signaling pathway via JAK-STAT"/>
    <property type="evidence" value="ECO:0007669"/>
    <property type="project" value="TreeGrafter"/>
</dbReference>
<keyword evidence="4 11" id="KW-0812">Transmembrane</keyword>
<dbReference type="SUPFAM" id="SSF49265">
    <property type="entry name" value="Fibronectin type III"/>
    <property type="match status" value="1"/>
</dbReference>
<dbReference type="GO" id="GO:0009897">
    <property type="term" value="C:external side of plasma membrane"/>
    <property type="evidence" value="ECO:0007669"/>
    <property type="project" value="TreeGrafter"/>
</dbReference>
<evidence type="ECO:0000313" key="13">
    <source>
        <dbReference type="Ensembl" id="ENSPSIP00000010481.1"/>
    </source>
</evidence>
<feature type="transmembrane region" description="Helical" evidence="11">
    <location>
        <begin position="202"/>
        <end position="226"/>
    </location>
</feature>
<dbReference type="Gene3D" id="2.60.40.1870">
    <property type="match status" value="1"/>
</dbReference>
<dbReference type="Gene3D" id="2.60.40.10">
    <property type="entry name" value="Immunoglobulins"/>
    <property type="match status" value="1"/>
</dbReference>
<dbReference type="GO" id="GO:0005829">
    <property type="term" value="C:cytosol"/>
    <property type="evidence" value="ECO:0007669"/>
    <property type="project" value="Ensembl"/>
</dbReference>
<evidence type="ECO:0000256" key="10">
    <source>
        <dbReference type="ARBA" id="ARBA00023170"/>
    </source>
</evidence>
<accession>K7FR21</accession>
<evidence type="ECO:0000256" key="5">
    <source>
        <dbReference type="ARBA" id="ARBA00022729"/>
    </source>
</evidence>
<proteinExistence type="inferred from homology"/>
<evidence type="ECO:0000259" key="12">
    <source>
        <dbReference type="Pfam" id="PF18447"/>
    </source>
</evidence>
<evidence type="ECO:0000313" key="14">
    <source>
        <dbReference type="Proteomes" id="UP000007267"/>
    </source>
</evidence>
<dbReference type="GO" id="GO:0019725">
    <property type="term" value="P:cellular homeostasis"/>
    <property type="evidence" value="ECO:0007669"/>
    <property type="project" value="Ensembl"/>
</dbReference>
<dbReference type="Proteomes" id="UP000007267">
    <property type="component" value="Unassembled WGS sequence"/>
</dbReference>
<dbReference type="InterPro" id="IPR003531">
    <property type="entry name" value="Hempt_rcpt_S_F1_CS"/>
</dbReference>
<organism evidence="13 14">
    <name type="scientific">Pelodiscus sinensis</name>
    <name type="common">Chinese softshell turtle</name>
    <name type="synonym">Trionyx sinensis</name>
    <dbReference type="NCBI Taxonomy" id="13735"/>
    <lineage>
        <taxon>Eukaryota</taxon>
        <taxon>Metazoa</taxon>
        <taxon>Chordata</taxon>
        <taxon>Craniata</taxon>
        <taxon>Vertebrata</taxon>
        <taxon>Euteleostomi</taxon>
        <taxon>Archelosauria</taxon>
        <taxon>Testudinata</taxon>
        <taxon>Testudines</taxon>
        <taxon>Cryptodira</taxon>
        <taxon>Trionychia</taxon>
        <taxon>Trionychidae</taxon>
        <taxon>Pelodiscus</taxon>
    </lineage>
</organism>
<reference evidence="13" key="4">
    <citation type="submission" date="2025-09" db="UniProtKB">
        <authorList>
            <consortium name="Ensembl"/>
        </authorList>
    </citation>
    <scope>IDENTIFICATION</scope>
</reference>
<dbReference type="Pfam" id="PF18447">
    <property type="entry name" value="FN3_7"/>
    <property type="match status" value="1"/>
</dbReference>
<dbReference type="PANTHER" id="PTHR23037:SF27">
    <property type="entry name" value="INTERLEUKIN-7 RECEPTOR SUBUNIT ALPHA"/>
    <property type="match status" value="1"/>
</dbReference>
<keyword evidence="8 11" id="KW-0472">Membrane</keyword>
<dbReference type="GeneTree" id="ENSGT00510000048500"/>
<dbReference type="InterPro" id="IPR013783">
    <property type="entry name" value="Ig-like_fold"/>
</dbReference>
<dbReference type="OMA" id="QIHRVDD"/>
<keyword evidence="5" id="KW-0732">Signal</keyword>
<evidence type="ECO:0000256" key="4">
    <source>
        <dbReference type="ARBA" id="ARBA00022692"/>
    </source>
</evidence>
<dbReference type="InterPro" id="IPR036116">
    <property type="entry name" value="FN3_sf"/>
</dbReference>
<sequence length="419" mass="47935">DLETECFSQLEIKEFSHSLTCNFMEVNLNSTNINLTVCPTLFRPKCLGTQKSKDFFFITTENYEIISCKEICVVLESKRKDCKRVTVTDIVKPEAPYGINITFQKDADEYLIQYSTPHTRKKYLKDKLIHEIAYHEGNGTWNTIDSQYLQIKLLGKNLQKGASYEVKVRSKPDGKFFKGFWSEWSSSEYFKNAVGHLEREGIGMLVVTISTVTFVLLFIIPVLIFWETRIKPLFWPELPDHKKTLEQLCKKPKKNFDISFNPEKFGYVHIHKVDGIQAKTEVESFLQPSAPLDVSEKVRNELDMKKSPTDVDKSVLKLPVTYGGFWPSDTLSEHLCETHPFILDGFSNGIPYRLCSINGTQLYNYGLMTHSSSPADLTVQPRPGPINTDTMSHIQPSNGIRSSNKDEAYVTMSSFCKNQ</sequence>
<reference evidence="14" key="2">
    <citation type="journal article" date="2013" name="Nat. Genet.">
        <title>The draft genomes of soft-shell turtle and green sea turtle yield insights into the development and evolution of the turtle-specific body plan.</title>
        <authorList>
            <person name="Wang Z."/>
            <person name="Pascual-Anaya J."/>
            <person name="Zadissa A."/>
            <person name="Li W."/>
            <person name="Niimura Y."/>
            <person name="Huang Z."/>
            <person name="Li C."/>
            <person name="White S."/>
            <person name="Xiong Z."/>
            <person name="Fang D."/>
            <person name="Wang B."/>
            <person name="Ming Y."/>
            <person name="Chen Y."/>
            <person name="Zheng Y."/>
            <person name="Kuraku S."/>
            <person name="Pignatelli M."/>
            <person name="Herrero J."/>
            <person name="Beal K."/>
            <person name="Nozawa M."/>
            <person name="Li Q."/>
            <person name="Wang J."/>
            <person name="Zhang H."/>
            <person name="Yu L."/>
            <person name="Shigenobu S."/>
            <person name="Wang J."/>
            <person name="Liu J."/>
            <person name="Flicek P."/>
            <person name="Searle S."/>
            <person name="Wang J."/>
            <person name="Kuratani S."/>
            <person name="Yin Y."/>
            <person name="Aken B."/>
            <person name="Zhang G."/>
            <person name="Irie N."/>
        </authorList>
    </citation>
    <scope>NUCLEOTIDE SEQUENCE [LARGE SCALE GENOMIC DNA]</scope>
    <source>
        <strain evidence="14">Daiwa-1</strain>
    </source>
</reference>
<comment type="subcellular location">
    <subcellularLocation>
        <location evidence="1">Membrane</location>
        <topology evidence="1">Single-pass membrane protein</topology>
    </subcellularLocation>
</comment>
<evidence type="ECO:0000256" key="11">
    <source>
        <dbReference type="SAM" id="Phobius"/>
    </source>
</evidence>
<keyword evidence="7 11" id="KW-1133">Transmembrane helix</keyword>
<evidence type="ECO:0000256" key="8">
    <source>
        <dbReference type="ARBA" id="ARBA00023136"/>
    </source>
</evidence>
<keyword evidence="10" id="KW-0675">Receptor</keyword>
<keyword evidence="14" id="KW-1185">Reference proteome</keyword>
<keyword evidence="9" id="KW-1015">Disulfide bond</keyword>
<comment type="similarity">
    <text evidence="2">Belongs to the type I cytokine receptor family. Type 4 subfamily.</text>
</comment>
<dbReference type="GO" id="GO:0030097">
    <property type="term" value="P:hemopoiesis"/>
    <property type="evidence" value="ECO:0007669"/>
    <property type="project" value="TreeGrafter"/>
</dbReference>
<keyword evidence="6" id="KW-0832">Ubl conjugation</keyword>
<dbReference type="GO" id="GO:0004917">
    <property type="term" value="F:interleukin-7 receptor activity"/>
    <property type="evidence" value="ECO:0007669"/>
    <property type="project" value="Ensembl"/>
</dbReference>
<feature type="domain" description="IL-7Ralpha fibronectin type III" evidence="12">
    <location>
        <begin position="1"/>
        <end position="91"/>
    </location>
</feature>
<dbReference type="PANTHER" id="PTHR23037">
    <property type="entry name" value="CYTOKINE RECEPTOR"/>
    <property type="match status" value="1"/>
</dbReference>
<evidence type="ECO:0000256" key="3">
    <source>
        <dbReference type="ARBA" id="ARBA00022553"/>
    </source>
</evidence>
<evidence type="ECO:0000256" key="1">
    <source>
        <dbReference type="ARBA" id="ARBA00004167"/>
    </source>
</evidence>
<dbReference type="EMBL" id="AGCU01105152">
    <property type="status" value="NOT_ANNOTATED_CDS"/>
    <property type="molecule type" value="Genomic_DNA"/>
</dbReference>
<dbReference type="HOGENOM" id="CLU_045398_0_0_1"/>
<dbReference type="InterPro" id="IPR040997">
    <property type="entry name" value="FN3_7"/>
</dbReference>
<reference evidence="13" key="3">
    <citation type="submission" date="2025-08" db="UniProtKB">
        <authorList>
            <consortium name="Ensembl"/>
        </authorList>
    </citation>
    <scope>IDENTIFICATION</scope>
</reference>
<evidence type="ECO:0000256" key="6">
    <source>
        <dbReference type="ARBA" id="ARBA00022843"/>
    </source>
</evidence>
<evidence type="ECO:0000256" key="2">
    <source>
        <dbReference type="ARBA" id="ARBA00008280"/>
    </source>
</evidence>
<dbReference type="PROSITE" id="PS01355">
    <property type="entry name" value="HEMATOPO_REC_S_F1"/>
    <property type="match status" value="1"/>
</dbReference>
<evidence type="ECO:0000256" key="7">
    <source>
        <dbReference type="ARBA" id="ARBA00022989"/>
    </source>
</evidence>
<gene>
    <name evidence="13" type="primary">IL7R</name>
</gene>
<dbReference type="eggNOG" id="ENOG502S4WE">
    <property type="taxonomic scope" value="Eukaryota"/>
</dbReference>
<dbReference type="STRING" id="13735.ENSPSIP00000010481"/>
<dbReference type="AlphaFoldDB" id="K7FR21"/>
<reference evidence="14" key="1">
    <citation type="submission" date="2011-10" db="EMBL/GenBank/DDBJ databases">
        <authorList>
            <consortium name="Soft-shell Turtle Genome Consortium"/>
        </authorList>
    </citation>
    <scope>NUCLEOTIDE SEQUENCE [LARGE SCALE GENOMIC DNA]</scope>
    <source>
        <strain evidence="14">Daiwa-1</strain>
    </source>
</reference>
<dbReference type="GO" id="GO:0005654">
    <property type="term" value="C:nucleoplasm"/>
    <property type="evidence" value="ECO:0007669"/>
    <property type="project" value="Ensembl"/>
</dbReference>
<protein>
    <submittedName>
        <fullName evidence="13">Interleukin 7 receptor</fullName>
    </submittedName>
</protein>
<dbReference type="GO" id="GO:0008284">
    <property type="term" value="P:positive regulation of cell population proliferation"/>
    <property type="evidence" value="ECO:0007669"/>
    <property type="project" value="Ensembl"/>
</dbReference>
<evidence type="ECO:0000256" key="9">
    <source>
        <dbReference type="ARBA" id="ARBA00023157"/>
    </source>
</evidence>
<dbReference type="Ensembl" id="ENSPSIT00000010534.1">
    <property type="protein sequence ID" value="ENSPSIP00000010481.1"/>
    <property type="gene ID" value="ENSPSIG00000009458.1"/>
</dbReference>